<feature type="compositionally biased region" description="Acidic residues" evidence="2">
    <location>
        <begin position="385"/>
        <end position="407"/>
    </location>
</feature>
<dbReference type="EMBL" id="LN714482">
    <property type="protein sequence ID" value="CEL66665.1"/>
    <property type="molecule type" value="Genomic_DNA"/>
</dbReference>
<feature type="repeat" description="TPR" evidence="1">
    <location>
        <begin position="76"/>
        <end position="109"/>
    </location>
</feature>
<feature type="region of interest" description="Disordered" evidence="2">
    <location>
        <begin position="375"/>
        <end position="407"/>
    </location>
</feature>
<accession>A0A0F7UDF9</accession>
<evidence type="ECO:0000256" key="2">
    <source>
        <dbReference type="SAM" id="MobiDB-lite"/>
    </source>
</evidence>
<keyword evidence="1" id="KW-0802">TPR repeat</keyword>
<dbReference type="PROSITE" id="PS50005">
    <property type="entry name" value="TPR"/>
    <property type="match status" value="1"/>
</dbReference>
<dbReference type="CDD" id="cd24142">
    <property type="entry name" value="ACL4-like"/>
    <property type="match status" value="1"/>
</dbReference>
<gene>
    <name evidence="3" type="ORF">BN1204_024760</name>
</gene>
<protein>
    <submittedName>
        <fullName evidence="3">SPBC16D10.01c, related</fullName>
    </submittedName>
</protein>
<sequence>MKKKQNRRRAGGGQASPAARSAVATEVQTATDSEALSLPPSFFLQRAEGCVNAFPPDFSLARKFLRKGVSVHPNDVSLLVRAAEMLSEDGQLDEAKQLLQRAIQLEPDRNPEKFFYLAQIEEGRTSLELFRRAAGLLEASLQNLEASIAAAQVRESQAGNSGRGATAAAVRLLKEERRRVTRQLVDAKCSVGELYMTDLCDAEEAEEACRAESEGALALAEAQDAGLPDALHLRASFLKTIGDIEGARAAALRAAHLIHAQLKRREENLRLVSPSSEDEDDVSCRELRVNLARVLIDVQEAEAAVLLVSSCIEEDDQDADSWLILACGLFKAKKFAAARDSLEHLQQLLASTGLAAERDHPICVHTRELLRVVKEEEKGASAQGGEEDEDDWEEVDEDADDVEMGDT</sequence>
<dbReference type="InterPro" id="IPR011990">
    <property type="entry name" value="TPR-like_helical_dom_sf"/>
</dbReference>
<dbReference type="InterPro" id="IPR019734">
    <property type="entry name" value="TPR_rpt"/>
</dbReference>
<evidence type="ECO:0000313" key="3">
    <source>
        <dbReference type="EMBL" id="CEL66665.1"/>
    </source>
</evidence>
<feature type="region of interest" description="Disordered" evidence="2">
    <location>
        <begin position="1"/>
        <end position="30"/>
    </location>
</feature>
<dbReference type="Gene3D" id="1.25.40.10">
    <property type="entry name" value="Tetratricopeptide repeat domain"/>
    <property type="match status" value="2"/>
</dbReference>
<feature type="compositionally biased region" description="Basic residues" evidence="2">
    <location>
        <begin position="1"/>
        <end position="10"/>
    </location>
</feature>
<dbReference type="Pfam" id="PF13181">
    <property type="entry name" value="TPR_8"/>
    <property type="match status" value="1"/>
</dbReference>
<proteinExistence type="predicted"/>
<dbReference type="AlphaFoldDB" id="A0A0F7UDF9"/>
<name>A0A0F7UDF9_NEOCL</name>
<reference evidence="3" key="1">
    <citation type="journal article" date="2015" name="PLoS ONE">
        <title>Comprehensive Evaluation of Toxoplasma gondii VEG and Neospora caninum LIV Genomes with Tachyzoite Stage Transcriptome and Proteome Defines Novel Transcript Features.</title>
        <authorList>
            <person name="Ramaprasad A."/>
            <person name="Mourier T."/>
            <person name="Naeem R."/>
            <person name="Malas T.B."/>
            <person name="Moussa E."/>
            <person name="Panigrahi A."/>
            <person name="Vermont S.J."/>
            <person name="Otto T.D."/>
            <person name="Wastling J."/>
            <person name="Pain A."/>
        </authorList>
    </citation>
    <scope>NUCLEOTIDE SEQUENCE</scope>
    <source>
        <strain evidence="3">Liverpool</strain>
    </source>
</reference>
<dbReference type="SUPFAM" id="SSF48452">
    <property type="entry name" value="TPR-like"/>
    <property type="match status" value="1"/>
</dbReference>
<evidence type="ECO:0000256" key="1">
    <source>
        <dbReference type="PROSITE-ProRule" id="PRU00339"/>
    </source>
</evidence>
<organism evidence="3">
    <name type="scientific">Neospora caninum (strain Liverpool)</name>
    <dbReference type="NCBI Taxonomy" id="572307"/>
    <lineage>
        <taxon>Eukaryota</taxon>
        <taxon>Sar</taxon>
        <taxon>Alveolata</taxon>
        <taxon>Apicomplexa</taxon>
        <taxon>Conoidasida</taxon>
        <taxon>Coccidia</taxon>
        <taxon>Eucoccidiorida</taxon>
        <taxon>Eimeriorina</taxon>
        <taxon>Sarcocystidae</taxon>
        <taxon>Neospora</taxon>
    </lineage>
</organism>